<evidence type="ECO:0000313" key="1">
    <source>
        <dbReference type="EMBL" id="SVC07448.1"/>
    </source>
</evidence>
<feature type="non-terminal residue" evidence="1">
    <location>
        <position position="137"/>
    </location>
</feature>
<sequence length="137" mass="15314">MINSPVYQDFVLLSSLSSDQQKTVPLAASEGIPALYAVIPSMPDKIGMLETPSGPFSNPMVYRIRKKLSSSDQFALRKFMQKLNKASSDEQRRKLLSNEPAISSGGVITEERVSEGEKILRIDPYECVAFAYYSRIF</sequence>
<gene>
    <name evidence="1" type="ORF">METZ01_LOCUS260302</name>
</gene>
<organism evidence="1">
    <name type="scientific">marine metagenome</name>
    <dbReference type="NCBI Taxonomy" id="408172"/>
    <lineage>
        <taxon>unclassified sequences</taxon>
        <taxon>metagenomes</taxon>
        <taxon>ecological metagenomes</taxon>
    </lineage>
</organism>
<accession>A0A382J6P2</accession>
<name>A0A382J6P2_9ZZZZ</name>
<protein>
    <submittedName>
        <fullName evidence="1">Uncharacterized protein</fullName>
    </submittedName>
</protein>
<proteinExistence type="predicted"/>
<dbReference type="AlphaFoldDB" id="A0A382J6P2"/>
<reference evidence="1" key="1">
    <citation type="submission" date="2018-05" db="EMBL/GenBank/DDBJ databases">
        <authorList>
            <person name="Lanie J.A."/>
            <person name="Ng W.-L."/>
            <person name="Kazmierczak K.M."/>
            <person name="Andrzejewski T.M."/>
            <person name="Davidsen T.M."/>
            <person name="Wayne K.J."/>
            <person name="Tettelin H."/>
            <person name="Glass J.I."/>
            <person name="Rusch D."/>
            <person name="Podicherti R."/>
            <person name="Tsui H.-C.T."/>
            <person name="Winkler M.E."/>
        </authorList>
    </citation>
    <scope>NUCLEOTIDE SEQUENCE</scope>
</reference>
<dbReference type="EMBL" id="UINC01072068">
    <property type="protein sequence ID" value="SVC07448.1"/>
    <property type="molecule type" value="Genomic_DNA"/>
</dbReference>